<dbReference type="Gene3D" id="4.10.860.10">
    <property type="entry name" value="UVR domain"/>
    <property type="match status" value="1"/>
</dbReference>
<dbReference type="GO" id="GO:0005737">
    <property type="term" value="C:cytoplasm"/>
    <property type="evidence" value="ECO:0007669"/>
    <property type="project" value="UniProtKB-SubCell"/>
</dbReference>
<evidence type="ECO:0000256" key="1">
    <source>
        <dbReference type="ARBA" id="ARBA00004496"/>
    </source>
</evidence>
<reference evidence="15" key="1">
    <citation type="submission" date="2020-05" db="EMBL/GenBank/DDBJ databases">
        <authorList>
            <person name="Chiriac C."/>
            <person name="Salcher M."/>
            <person name="Ghai R."/>
            <person name="Kavagutti S V."/>
        </authorList>
    </citation>
    <scope>NUCLEOTIDE SEQUENCE</scope>
</reference>
<dbReference type="SMART" id="SM00490">
    <property type="entry name" value="HELICc"/>
    <property type="match status" value="1"/>
</dbReference>
<dbReference type="HAMAP" id="MF_00204">
    <property type="entry name" value="UvrB"/>
    <property type="match status" value="1"/>
</dbReference>
<dbReference type="GO" id="GO:0004518">
    <property type="term" value="F:nuclease activity"/>
    <property type="evidence" value="ECO:0007669"/>
    <property type="project" value="UniProtKB-KW"/>
</dbReference>
<dbReference type="SMART" id="SM00487">
    <property type="entry name" value="DEXDc"/>
    <property type="match status" value="1"/>
</dbReference>
<dbReference type="GO" id="GO:0009380">
    <property type="term" value="C:excinuclease repair complex"/>
    <property type="evidence" value="ECO:0007669"/>
    <property type="project" value="InterPro"/>
</dbReference>
<proteinExistence type="inferred from homology"/>
<dbReference type="PROSITE" id="PS50151">
    <property type="entry name" value="UVR"/>
    <property type="match status" value="1"/>
</dbReference>
<dbReference type="GO" id="GO:0016887">
    <property type="term" value="F:ATP hydrolysis activity"/>
    <property type="evidence" value="ECO:0007669"/>
    <property type="project" value="InterPro"/>
</dbReference>
<evidence type="ECO:0000256" key="6">
    <source>
        <dbReference type="ARBA" id="ARBA00022769"/>
    </source>
</evidence>
<dbReference type="InterPro" id="IPR027417">
    <property type="entry name" value="P-loop_NTPase"/>
</dbReference>
<dbReference type="InterPro" id="IPR014001">
    <property type="entry name" value="Helicase_ATP-bd"/>
</dbReference>
<protein>
    <recommendedName>
        <fullName evidence="11">UvrABC system protein B</fullName>
    </recommendedName>
</protein>
<organism evidence="15">
    <name type="scientific">freshwater metagenome</name>
    <dbReference type="NCBI Taxonomy" id="449393"/>
    <lineage>
        <taxon>unclassified sequences</taxon>
        <taxon>metagenomes</taxon>
        <taxon>ecological metagenomes</taxon>
    </lineage>
</organism>
<dbReference type="Pfam" id="PF02151">
    <property type="entry name" value="UVR"/>
    <property type="match status" value="1"/>
</dbReference>
<feature type="domain" description="UVR" evidence="12">
    <location>
        <begin position="625"/>
        <end position="660"/>
    </location>
</feature>
<dbReference type="NCBIfam" id="NF003673">
    <property type="entry name" value="PRK05298.1"/>
    <property type="match status" value="1"/>
</dbReference>
<evidence type="ECO:0000256" key="5">
    <source>
        <dbReference type="ARBA" id="ARBA00022763"/>
    </source>
</evidence>
<feature type="domain" description="Helicase ATP-binding" evidence="13">
    <location>
        <begin position="25"/>
        <end position="184"/>
    </location>
</feature>
<dbReference type="InterPro" id="IPR024759">
    <property type="entry name" value="UvrB_YAD/RRR_dom"/>
</dbReference>
<dbReference type="PROSITE" id="PS51194">
    <property type="entry name" value="HELICASE_CTER"/>
    <property type="match status" value="1"/>
</dbReference>
<evidence type="ECO:0000256" key="7">
    <source>
        <dbReference type="ARBA" id="ARBA00022840"/>
    </source>
</evidence>
<evidence type="ECO:0000256" key="9">
    <source>
        <dbReference type="ARBA" id="ARBA00023204"/>
    </source>
</evidence>
<evidence type="ECO:0000256" key="2">
    <source>
        <dbReference type="ARBA" id="ARBA00008533"/>
    </source>
</evidence>
<dbReference type="InterPro" id="IPR006935">
    <property type="entry name" value="Helicase/UvrB_N"/>
</dbReference>
<dbReference type="Pfam" id="PF17757">
    <property type="entry name" value="UvrB_inter"/>
    <property type="match status" value="1"/>
</dbReference>
<dbReference type="Pfam" id="PF12344">
    <property type="entry name" value="UvrB"/>
    <property type="match status" value="1"/>
</dbReference>
<keyword evidence="5" id="KW-0227">DNA damage</keyword>
<dbReference type="InterPro" id="IPR001943">
    <property type="entry name" value="UVR_dom"/>
</dbReference>
<keyword evidence="7" id="KW-0067">ATP-binding</keyword>
<dbReference type="GO" id="GO:0006289">
    <property type="term" value="P:nucleotide-excision repair"/>
    <property type="evidence" value="ECO:0007669"/>
    <property type="project" value="InterPro"/>
</dbReference>
<accession>A0A6J7CS15</accession>
<keyword evidence="4" id="KW-0547">Nucleotide-binding</keyword>
<dbReference type="InterPro" id="IPR001650">
    <property type="entry name" value="Helicase_C-like"/>
</dbReference>
<dbReference type="GO" id="GO:0005524">
    <property type="term" value="F:ATP binding"/>
    <property type="evidence" value="ECO:0007669"/>
    <property type="project" value="UniProtKB-KW"/>
</dbReference>
<dbReference type="SUPFAM" id="SSF52540">
    <property type="entry name" value="P-loop containing nucleoside triphosphate hydrolases"/>
    <property type="match status" value="2"/>
</dbReference>
<evidence type="ECO:0000256" key="8">
    <source>
        <dbReference type="ARBA" id="ARBA00022881"/>
    </source>
</evidence>
<dbReference type="InterPro" id="IPR036876">
    <property type="entry name" value="UVR_dom_sf"/>
</dbReference>
<dbReference type="Pfam" id="PF04851">
    <property type="entry name" value="ResIII"/>
    <property type="match status" value="1"/>
</dbReference>
<dbReference type="CDD" id="cd17916">
    <property type="entry name" value="DEXHc_UvrB"/>
    <property type="match status" value="1"/>
</dbReference>
<dbReference type="Gene3D" id="3.40.50.300">
    <property type="entry name" value="P-loop containing nucleotide triphosphate hydrolases"/>
    <property type="match status" value="3"/>
</dbReference>
<keyword evidence="9" id="KW-0234">DNA repair</keyword>
<evidence type="ECO:0000259" key="13">
    <source>
        <dbReference type="PROSITE" id="PS51192"/>
    </source>
</evidence>
<comment type="similarity">
    <text evidence="2">Belongs to the UvrB family.</text>
</comment>
<dbReference type="InterPro" id="IPR004807">
    <property type="entry name" value="UvrB"/>
</dbReference>
<dbReference type="EMBL" id="CAFBLQ010000016">
    <property type="protein sequence ID" value="CAB4861422.1"/>
    <property type="molecule type" value="Genomic_DNA"/>
</dbReference>
<sequence length="676" mass="76210">MPPFKLEAGFAPAADQPQAITGIAESIAAGERFTTLLGATGTGKTMTMAGVIERLQRPALVLAHNKTLAAQLCNEFRTFFPQNAVEYFVSYYDYYQPEAYVPSKDLFIEKDSAINQEVDRLRHAATAALFARRDVIIVASVSAIYGMGSPETYDNNVQLLTKGATVDRDALLRKLVSIQYQRNDTALGRGTFRVRGEALEVFPAYAQTAYRATLFGDEVERLQEFDPLTGELLQDDLGHVAVWPATHYNVQEGAIDRAVEEITAELAARCAELDAEGKLLESHRLRQRTQFDMEMLREMGFCNGIENYSRILDGRRAGDRPYCLVDYFPEDFICFIDESHQTVPQIGAMCAGDRSRKGTLVDYGFRLPSALDNRPQTFEEFLSITPSIVFVSATPGEFERTNANRIVEQIVRPTGIVDPQIDVRPTEGQIDDLMNEVRLRVDRSERVLITTLTKKMSEDLTDYLLEMGFRVRYLHSEIDTLERIQIIRDLRLGEYDVLVGVNLLREGLDLPEVSLVAILDADKEGFLRGETSLIQTIGRAARNVDGTVIMYADRETAAMRAALGETDRRRRIQLDYNERNGITAASIVKGVSDIAEFLMGESKTPKGRRRSERARRQDLAPSDLERAIVEVEEEMLAAAEDLRFEYAARLRDELRELRRERDMVREIGLEPVEDNG</sequence>
<dbReference type="GO" id="GO:0003677">
    <property type="term" value="F:DNA binding"/>
    <property type="evidence" value="ECO:0007669"/>
    <property type="project" value="InterPro"/>
</dbReference>
<dbReference type="AlphaFoldDB" id="A0A6J7CS15"/>
<evidence type="ECO:0000259" key="12">
    <source>
        <dbReference type="PROSITE" id="PS50151"/>
    </source>
</evidence>
<name>A0A6J7CS15_9ZZZZ</name>
<evidence type="ECO:0000256" key="3">
    <source>
        <dbReference type="ARBA" id="ARBA00022490"/>
    </source>
</evidence>
<evidence type="ECO:0000256" key="10">
    <source>
        <dbReference type="ARBA" id="ARBA00026033"/>
    </source>
</evidence>
<evidence type="ECO:0000256" key="11">
    <source>
        <dbReference type="ARBA" id="ARBA00029504"/>
    </source>
</evidence>
<keyword evidence="6" id="KW-0228">DNA excision</keyword>
<evidence type="ECO:0000259" key="14">
    <source>
        <dbReference type="PROSITE" id="PS51194"/>
    </source>
</evidence>
<dbReference type="PANTHER" id="PTHR24029:SF0">
    <property type="entry name" value="UVRABC SYSTEM PROTEIN B"/>
    <property type="match status" value="1"/>
</dbReference>
<dbReference type="PANTHER" id="PTHR24029">
    <property type="entry name" value="UVRABC SYSTEM PROTEIN B"/>
    <property type="match status" value="1"/>
</dbReference>
<comment type="subunit">
    <text evidence="10">Forms a heterotetramer with UvrA during the search for lesions. Interacts with UvrC in an incision complex.</text>
</comment>
<dbReference type="SUPFAM" id="SSF46600">
    <property type="entry name" value="C-terminal UvrC-binding domain of UvrB"/>
    <property type="match status" value="1"/>
</dbReference>
<dbReference type="CDD" id="cd18790">
    <property type="entry name" value="SF2_C_UvrB"/>
    <property type="match status" value="1"/>
</dbReference>
<dbReference type="InterPro" id="IPR041471">
    <property type="entry name" value="UvrB_inter"/>
</dbReference>
<feature type="domain" description="Helicase C-terminal" evidence="14">
    <location>
        <begin position="429"/>
        <end position="595"/>
    </location>
</feature>
<comment type="subcellular location">
    <subcellularLocation>
        <location evidence="1">Cytoplasm</location>
    </subcellularLocation>
</comment>
<keyword evidence="8" id="KW-0267">Excision nuclease</keyword>
<gene>
    <name evidence="15" type="ORF">UFOPK3423_00250</name>
</gene>
<evidence type="ECO:0000256" key="4">
    <source>
        <dbReference type="ARBA" id="ARBA00022741"/>
    </source>
</evidence>
<evidence type="ECO:0000313" key="15">
    <source>
        <dbReference type="EMBL" id="CAB4861422.1"/>
    </source>
</evidence>
<keyword evidence="3" id="KW-0963">Cytoplasm</keyword>
<dbReference type="NCBIfam" id="TIGR00631">
    <property type="entry name" value="uvrb"/>
    <property type="match status" value="1"/>
</dbReference>
<dbReference type="Pfam" id="PF00271">
    <property type="entry name" value="Helicase_C"/>
    <property type="match status" value="1"/>
</dbReference>
<dbReference type="PROSITE" id="PS51192">
    <property type="entry name" value="HELICASE_ATP_BIND_1"/>
    <property type="match status" value="1"/>
</dbReference>